<feature type="domain" description="Rhodanese" evidence="1">
    <location>
        <begin position="265"/>
        <end position="304"/>
    </location>
</feature>
<proteinExistence type="predicted"/>
<gene>
    <name evidence="2" type="ORF">HCZ30_11380</name>
</gene>
<dbReference type="SUPFAM" id="SSF69572">
    <property type="entry name" value="Activating enzymes of the ubiquitin-like proteins"/>
    <property type="match status" value="1"/>
</dbReference>
<dbReference type="PROSITE" id="PS50206">
    <property type="entry name" value="RHODANESE_3"/>
    <property type="match status" value="1"/>
</dbReference>
<dbReference type="SUPFAM" id="SSF52821">
    <property type="entry name" value="Rhodanese/Cell cycle control phosphatase"/>
    <property type="match status" value="1"/>
</dbReference>
<comment type="caution">
    <text evidence="2">The sequence shown here is derived from an EMBL/GenBank/DDBJ whole genome shotgun (WGS) entry which is preliminary data.</text>
</comment>
<dbReference type="Proteomes" id="UP000709466">
    <property type="component" value="Unassembled WGS sequence"/>
</dbReference>
<organism evidence="2 3">
    <name type="scientific">Marivivens donghaensis</name>
    <dbReference type="NCBI Taxonomy" id="1699413"/>
    <lineage>
        <taxon>Bacteria</taxon>
        <taxon>Pseudomonadati</taxon>
        <taxon>Pseudomonadota</taxon>
        <taxon>Alphaproteobacteria</taxon>
        <taxon>Rhodobacterales</taxon>
        <taxon>Paracoccaceae</taxon>
        <taxon>Marivivens group</taxon>
        <taxon>Marivivens</taxon>
    </lineage>
</organism>
<dbReference type="PANTHER" id="PTHR10953:SF102">
    <property type="entry name" value="ADENYLYLTRANSFERASE AND SULFURTRANSFERASE MOCS3"/>
    <property type="match status" value="1"/>
</dbReference>
<evidence type="ECO:0000259" key="1">
    <source>
        <dbReference type="PROSITE" id="PS50206"/>
    </source>
</evidence>
<dbReference type="CDD" id="cd00757">
    <property type="entry name" value="ThiF_MoeB_HesA_family"/>
    <property type="match status" value="1"/>
</dbReference>
<evidence type="ECO:0000313" key="3">
    <source>
        <dbReference type="Proteomes" id="UP000709466"/>
    </source>
</evidence>
<dbReference type="InterPro" id="IPR035985">
    <property type="entry name" value="Ubiquitin-activating_enz"/>
</dbReference>
<dbReference type="Gene3D" id="3.40.50.720">
    <property type="entry name" value="NAD(P)-binding Rossmann-like Domain"/>
    <property type="match status" value="1"/>
</dbReference>
<dbReference type="InterPro" id="IPR000594">
    <property type="entry name" value="ThiF_NAD_FAD-bd"/>
</dbReference>
<keyword evidence="3" id="KW-1185">Reference proteome</keyword>
<dbReference type="EMBL" id="JAATOP010000007">
    <property type="protein sequence ID" value="NIY73032.1"/>
    <property type="molecule type" value="Genomic_DNA"/>
</dbReference>
<sequence length="307" mass="31840">MNRYIRQSCLPEVGVAGQAKLARAHVLVAGAGGLGSALLPLLVGAGVGRITVYDPDVVEVHNLHRQTLYRMSDVGQPKALCSAQHLQALNPGCSVTEVVARLDPDKAQAEIASADLVIDAADNFAMSYALSDLCLATAKPLVSASVIGRQGYAGGFCGGAPSLRAVFPDLPPTAGSCSSAGVMGPAVATLGAMQAQMALSILLGHEPSPLGSIMSVDFSNWRTSQFRFDGAPEPETVCPRIISRAAVGGPDILVDLRKESVPNPDELSLGAEQQIVFLCASGLRAWRAARLFIDAGHSQVAICAEGT</sequence>
<dbReference type="InterPro" id="IPR001763">
    <property type="entry name" value="Rhodanese-like_dom"/>
</dbReference>
<protein>
    <submittedName>
        <fullName evidence="2">HesA/MoeB/ThiF family protein</fullName>
    </submittedName>
</protein>
<dbReference type="InterPro" id="IPR036873">
    <property type="entry name" value="Rhodanese-like_dom_sf"/>
</dbReference>
<evidence type="ECO:0000313" key="2">
    <source>
        <dbReference type="EMBL" id="NIY73032.1"/>
    </source>
</evidence>
<name>A0ABX0W280_9RHOB</name>
<accession>A0ABX0W280</accession>
<dbReference type="RefSeq" id="WP_167638419.1">
    <property type="nucleotide sequence ID" value="NZ_JAATOP010000007.1"/>
</dbReference>
<dbReference type="PANTHER" id="PTHR10953">
    <property type="entry name" value="UBIQUITIN-ACTIVATING ENZYME E1"/>
    <property type="match status" value="1"/>
</dbReference>
<dbReference type="InterPro" id="IPR045886">
    <property type="entry name" value="ThiF/MoeB/HesA"/>
</dbReference>
<reference evidence="2 3" key="1">
    <citation type="submission" date="2020-03" db="EMBL/GenBank/DDBJ databases">
        <title>Bacterial isolates of synthetic phycosphere.</title>
        <authorList>
            <person name="Fu H."/>
            <person name="Moran M.A."/>
        </authorList>
    </citation>
    <scope>NUCLEOTIDE SEQUENCE [LARGE SCALE GENOMIC DNA]</scope>
    <source>
        <strain evidence="2 3">HF1</strain>
    </source>
</reference>
<dbReference type="Pfam" id="PF00899">
    <property type="entry name" value="ThiF"/>
    <property type="match status" value="1"/>
</dbReference>